<dbReference type="EMBL" id="GEBQ01003298">
    <property type="protein sequence ID" value="JAT36679.1"/>
    <property type="molecule type" value="Transcribed_RNA"/>
</dbReference>
<name>A0A1B6MLC5_9HEMI</name>
<sequence>LCLLLSEICFLDLSTKNPESESLDFSVLSSPPSPFLSRATYLFWFNKAIELKQQAKEQEQALLEKATKRLIQDKFSPGKINKTVNRNSESRLLPKCLLDDICKELKEAVKQEFITEVLENAVFSTLDNWWDEQRQSGWDAKDTIHLEPYNTEDSNKCGIASKTEPYFSEASNNILPLSATSECESSISPKWRLSKIKLHHENMCLNSDDPKNDSSNTKANNKGIISPYISLSKIEGAIGIIECSDNVKKDNNINNVSNSGGSKSKVKKCNVTGSISHADSFQSFSSGMISPRLEGDPILEVDNCKEIIASILDTVLNNVNELIAERSVLLDGNPHEDDHSSRTVAVTEPVEVTSAEQIKD</sequence>
<feature type="non-terminal residue" evidence="1">
    <location>
        <position position="1"/>
    </location>
</feature>
<gene>
    <name evidence="1" type="ORF">g.9961</name>
</gene>
<dbReference type="AlphaFoldDB" id="A0A1B6MLC5"/>
<accession>A0A1B6MLC5</accession>
<protein>
    <submittedName>
        <fullName evidence="1">Uncharacterized protein</fullName>
    </submittedName>
</protein>
<organism evidence="1">
    <name type="scientific">Graphocephala atropunctata</name>
    <dbReference type="NCBI Taxonomy" id="36148"/>
    <lineage>
        <taxon>Eukaryota</taxon>
        <taxon>Metazoa</taxon>
        <taxon>Ecdysozoa</taxon>
        <taxon>Arthropoda</taxon>
        <taxon>Hexapoda</taxon>
        <taxon>Insecta</taxon>
        <taxon>Pterygota</taxon>
        <taxon>Neoptera</taxon>
        <taxon>Paraneoptera</taxon>
        <taxon>Hemiptera</taxon>
        <taxon>Auchenorrhyncha</taxon>
        <taxon>Membracoidea</taxon>
        <taxon>Cicadellidae</taxon>
        <taxon>Cicadellinae</taxon>
        <taxon>Cicadellini</taxon>
        <taxon>Graphocephala</taxon>
    </lineage>
</organism>
<reference evidence="1" key="1">
    <citation type="submission" date="2015-11" db="EMBL/GenBank/DDBJ databases">
        <title>De novo transcriptome assembly of four potential Pierce s Disease insect vectors from Arizona vineyards.</title>
        <authorList>
            <person name="Tassone E.E."/>
        </authorList>
    </citation>
    <scope>NUCLEOTIDE SEQUENCE</scope>
</reference>
<evidence type="ECO:0000313" key="1">
    <source>
        <dbReference type="EMBL" id="JAT36679.1"/>
    </source>
</evidence>
<proteinExistence type="predicted"/>